<dbReference type="InterPro" id="IPR008974">
    <property type="entry name" value="TRAF-like"/>
</dbReference>
<evidence type="ECO:0000256" key="4">
    <source>
        <dbReference type="ARBA" id="ARBA00022679"/>
    </source>
</evidence>
<dbReference type="PANTHER" id="PTHR45877:SF2">
    <property type="entry name" value="E3 UBIQUITIN-PROTEIN LIGASE SINA-RELATED"/>
    <property type="match status" value="1"/>
</dbReference>
<dbReference type="InterPro" id="IPR013083">
    <property type="entry name" value="Znf_RING/FYVE/PHD"/>
</dbReference>
<dbReference type="UniPathway" id="UPA00143"/>
<evidence type="ECO:0000256" key="3">
    <source>
        <dbReference type="ARBA" id="ARBA00009119"/>
    </source>
</evidence>
<keyword evidence="8 10" id="KW-0862">Zinc</keyword>
<dbReference type="Proteomes" id="UP000801492">
    <property type="component" value="Unassembled WGS sequence"/>
</dbReference>
<dbReference type="Pfam" id="PF03145">
    <property type="entry name" value="Sina_TRAF"/>
    <property type="match status" value="1"/>
</dbReference>
<evidence type="ECO:0000256" key="5">
    <source>
        <dbReference type="ARBA" id="ARBA00022723"/>
    </source>
</evidence>
<keyword evidence="14" id="KW-1185">Reference proteome</keyword>
<protein>
    <recommendedName>
        <fullName evidence="10">E3 ubiquitin-protein ligase</fullName>
        <ecNumber evidence="10">2.3.2.27</ecNumber>
    </recommendedName>
</protein>
<reference evidence="13" key="1">
    <citation type="submission" date="2019-08" db="EMBL/GenBank/DDBJ databases">
        <title>The genome of the North American firefly Photinus pyralis.</title>
        <authorList>
            <consortium name="Photinus pyralis genome working group"/>
            <person name="Fallon T.R."/>
            <person name="Sander Lower S.E."/>
            <person name="Weng J.-K."/>
        </authorList>
    </citation>
    <scope>NUCLEOTIDE SEQUENCE</scope>
    <source>
        <strain evidence="13">TRF0915ILg1</strain>
        <tissue evidence="13">Whole body</tissue>
    </source>
</reference>
<proteinExistence type="inferred from homology"/>
<evidence type="ECO:0000256" key="1">
    <source>
        <dbReference type="ARBA" id="ARBA00000900"/>
    </source>
</evidence>
<comment type="caution">
    <text evidence="13">The sequence shown here is derived from an EMBL/GenBank/DDBJ whole genome shotgun (WGS) entry which is preliminary data.</text>
</comment>
<dbReference type="InterPro" id="IPR001841">
    <property type="entry name" value="Znf_RING"/>
</dbReference>
<dbReference type="GO" id="GO:0043161">
    <property type="term" value="P:proteasome-mediated ubiquitin-dependent protein catabolic process"/>
    <property type="evidence" value="ECO:0007669"/>
    <property type="project" value="TreeGrafter"/>
</dbReference>
<evidence type="ECO:0000313" key="13">
    <source>
        <dbReference type="EMBL" id="KAF2892910.1"/>
    </source>
</evidence>
<dbReference type="InterPro" id="IPR049548">
    <property type="entry name" value="Sina-like_RING"/>
</dbReference>
<dbReference type="OrthoDB" id="620422at2759"/>
<comment type="domain">
    <text evidence="10">The SBD domain (substrate-binding domain) mediates the interaction with substrate proteins. It is related to the TRAF family.</text>
</comment>
<dbReference type="GO" id="GO:0016567">
    <property type="term" value="P:protein ubiquitination"/>
    <property type="evidence" value="ECO:0007669"/>
    <property type="project" value="UniProtKB-UniPathway"/>
</dbReference>
<dbReference type="GO" id="GO:0061630">
    <property type="term" value="F:ubiquitin protein ligase activity"/>
    <property type="evidence" value="ECO:0007669"/>
    <property type="project" value="UniProtKB-EC"/>
</dbReference>
<name>A0A8K0CSQ1_IGNLU</name>
<evidence type="ECO:0000256" key="6">
    <source>
        <dbReference type="ARBA" id="ARBA00022771"/>
    </source>
</evidence>
<dbReference type="PANTHER" id="PTHR45877">
    <property type="entry name" value="E3 UBIQUITIN-PROTEIN LIGASE SIAH2"/>
    <property type="match status" value="1"/>
</dbReference>
<dbReference type="SUPFAM" id="SSF57850">
    <property type="entry name" value="RING/U-box"/>
    <property type="match status" value="1"/>
</dbReference>
<feature type="domain" description="SIAH-type" evidence="12">
    <location>
        <begin position="340"/>
        <end position="401"/>
    </location>
</feature>
<dbReference type="FunFam" id="3.30.40.10:FF:000041">
    <property type="entry name" value="E3 ubiquitin-protein ligase SINAT3"/>
    <property type="match status" value="2"/>
</dbReference>
<organism evidence="13 14">
    <name type="scientific">Ignelater luminosus</name>
    <name type="common">Cucubano</name>
    <name type="synonym">Pyrophorus luminosus</name>
    <dbReference type="NCBI Taxonomy" id="2038154"/>
    <lineage>
        <taxon>Eukaryota</taxon>
        <taxon>Metazoa</taxon>
        <taxon>Ecdysozoa</taxon>
        <taxon>Arthropoda</taxon>
        <taxon>Hexapoda</taxon>
        <taxon>Insecta</taxon>
        <taxon>Pterygota</taxon>
        <taxon>Neoptera</taxon>
        <taxon>Endopterygota</taxon>
        <taxon>Coleoptera</taxon>
        <taxon>Polyphaga</taxon>
        <taxon>Elateriformia</taxon>
        <taxon>Elateroidea</taxon>
        <taxon>Elateridae</taxon>
        <taxon>Agrypninae</taxon>
        <taxon>Pyrophorini</taxon>
        <taxon>Ignelater</taxon>
    </lineage>
</organism>
<dbReference type="GO" id="GO:0031624">
    <property type="term" value="F:ubiquitin conjugating enzyme binding"/>
    <property type="evidence" value="ECO:0007669"/>
    <property type="project" value="TreeGrafter"/>
</dbReference>
<dbReference type="Pfam" id="PF21362">
    <property type="entry name" value="Sina_RING"/>
    <property type="match status" value="1"/>
</dbReference>
<dbReference type="Pfam" id="PF21361">
    <property type="entry name" value="Sina_ZnF"/>
    <property type="match status" value="2"/>
</dbReference>
<dbReference type="AlphaFoldDB" id="A0A8K0CSQ1"/>
<dbReference type="PROSITE" id="PS51081">
    <property type="entry name" value="ZF_SIAH"/>
    <property type="match status" value="2"/>
</dbReference>
<keyword evidence="7 10" id="KW-0833">Ubl conjugation pathway</keyword>
<keyword evidence="5 10" id="KW-0479">Metal-binding</keyword>
<evidence type="ECO:0000256" key="10">
    <source>
        <dbReference type="RuleBase" id="RU201113"/>
    </source>
</evidence>
<dbReference type="PROSITE" id="PS50089">
    <property type="entry name" value="ZF_RING_2"/>
    <property type="match status" value="1"/>
</dbReference>
<dbReference type="EC" id="2.3.2.27" evidence="10"/>
<dbReference type="SUPFAM" id="SSF49599">
    <property type="entry name" value="TRAF domain-like"/>
    <property type="match status" value="2"/>
</dbReference>
<dbReference type="Gene3D" id="3.30.40.10">
    <property type="entry name" value="Zinc/RING finger domain, C3HC4 (zinc finger)"/>
    <property type="match status" value="3"/>
</dbReference>
<gene>
    <name evidence="13" type="ORF">ILUMI_13265</name>
</gene>
<feature type="domain" description="SIAH-type" evidence="12">
    <location>
        <begin position="81"/>
        <end position="142"/>
    </location>
</feature>
<comment type="similarity">
    <text evidence="3 10">Belongs to the SINA (Seven in absentia) family.</text>
</comment>
<feature type="domain" description="RING-type" evidence="11">
    <location>
        <begin position="288"/>
        <end position="323"/>
    </location>
</feature>
<keyword evidence="6 9" id="KW-0863">Zinc-finger</keyword>
<dbReference type="GO" id="GO:0008270">
    <property type="term" value="F:zinc ion binding"/>
    <property type="evidence" value="ECO:0007669"/>
    <property type="project" value="UniProtKB-KW"/>
</dbReference>
<comment type="domain">
    <text evidence="10">The RING-type zinc finger domain is essential for ubiquitin ligase activity.</text>
</comment>
<comment type="catalytic activity">
    <reaction evidence="1 10">
        <text>S-ubiquitinyl-[E2 ubiquitin-conjugating enzyme]-L-cysteine + [acceptor protein]-L-lysine = [E2 ubiquitin-conjugating enzyme]-L-cysteine + N(6)-ubiquitinyl-[acceptor protein]-L-lysine.</text>
        <dbReference type="EC" id="2.3.2.27"/>
    </reaction>
</comment>
<comment type="pathway">
    <text evidence="2 10">Protein modification; protein ubiquitination.</text>
</comment>
<keyword evidence="4" id="KW-0808">Transferase</keyword>
<dbReference type="Gene3D" id="2.60.210.10">
    <property type="entry name" value="Apoptosis, Tumor Necrosis Factor Receptor Associated Protein 2, Chain A"/>
    <property type="match status" value="1"/>
</dbReference>
<evidence type="ECO:0000259" key="12">
    <source>
        <dbReference type="PROSITE" id="PS51081"/>
    </source>
</evidence>
<sequence length="529" mass="59849">MDVENAEKAPITIDTLEEMSAAEFNDRIVSLPVFACKKCSYFLSPPIMLVAGVGNVCGTCNLMDSSNVAIHNSALELILQNLAIPCRNFAKGCREKVDYFSMSAHDSVCSCRNYSCPLKLFESCTWEGSSAALLDHSLGKHPEFAINGNSNCFKLDVDISTTNDIIKLLYTENDKFILHIKCDVGALKLRYIMYYIGSVEKVSDFSYTVEQTGCVSINNCTLHHGSNNTILHDAEFTKEIDITRSLNIDLTLVKQLVNEPLVTTLIKIQSKIVYQEDLDEKLLNFFECPVCNHFMKPPIFQCLAGHSLCNRCRPKLGQCPTCRAGFGNTRNYALESLSNGVRFPCIYRDQGCHTILPVSEINKHESECSLRPYTCPFFENTRCLWEGTHSTIVNHLKLHHNDKIKFSNYKKMCVGFSFDSSFADLYCLVAHGQIFRVCHKRDMGNQNTYWAVQLVGPRGDGRKYKCEIGLIDSRNENRKLIRIDVCQDLTNHDNMFNQCIMIPSNIVSWFSCNGQITYYCKLSKIAVTH</sequence>
<dbReference type="InterPro" id="IPR004162">
    <property type="entry name" value="SINA-like_animal"/>
</dbReference>
<evidence type="ECO:0000256" key="8">
    <source>
        <dbReference type="ARBA" id="ARBA00022833"/>
    </source>
</evidence>
<dbReference type="EMBL" id="VTPC01008369">
    <property type="protein sequence ID" value="KAF2892910.1"/>
    <property type="molecule type" value="Genomic_DNA"/>
</dbReference>
<dbReference type="InterPro" id="IPR018121">
    <property type="entry name" value="7-in-absentia-prot_TRAF-dom"/>
</dbReference>
<evidence type="ECO:0000256" key="2">
    <source>
        <dbReference type="ARBA" id="ARBA00004906"/>
    </source>
</evidence>
<dbReference type="GO" id="GO:0005737">
    <property type="term" value="C:cytoplasm"/>
    <property type="evidence" value="ECO:0007669"/>
    <property type="project" value="InterPro"/>
</dbReference>
<comment type="function">
    <text evidence="10">E3 ubiquitin-protein ligase that mediates ubiquitination and subsequent proteasomal degradation of target proteins. E3 ubiquitin ligases accept ubiquitin from an E2 ubiquitin-conjugating enzyme in the form of a thioester and then directly transfers the ubiquitin to targeted substrates.</text>
</comment>
<evidence type="ECO:0000256" key="7">
    <source>
        <dbReference type="ARBA" id="ARBA00022786"/>
    </source>
</evidence>
<evidence type="ECO:0000259" key="11">
    <source>
        <dbReference type="PROSITE" id="PS50089"/>
    </source>
</evidence>
<dbReference type="InterPro" id="IPR013010">
    <property type="entry name" value="Znf_SIAH"/>
</dbReference>
<accession>A0A8K0CSQ1</accession>
<evidence type="ECO:0000256" key="9">
    <source>
        <dbReference type="PROSITE-ProRule" id="PRU00455"/>
    </source>
</evidence>
<evidence type="ECO:0000313" key="14">
    <source>
        <dbReference type="Proteomes" id="UP000801492"/>
    </source>
</evidence>